<protein>
    <recommendedName>
        <fullName evidence="3">Flagellar motor switch protein FliG C-terminal domain-containing protein</fullName>
    </recommendedName>
</protein>
<dbReference type="GO" id="GO:0003774">
    <property type="term" value="F:cytoskeletal motor activity"/>
    <property type="evidence" value="ECO:0007669"/>
    <property type="project" value="InterPro"/>
</dbReference>
<dbReference type="InterPro" id="IPR011002">
    <property type="entry name" value="FliG_a-hlx"/>
</dbReference>
<comment type="subcellular location">
    <subcellularLocation>
        <location evidence="1">Cell inner membrane</location>
        <topology evidence="1">Peripheral membrane protein</topology>
        <orientation evidence="1">Cytoplasmic side</orientation>
    </subcellularLocation>
</comment>
<comment type="function">
    <text evidence="2">FliG is one of three proteins (FliG, FliN, FliM) that forms the rotor-mounted switch complex (C ring), located at the base of the basal body. This complex interacts with the CheY and CheZ chemotaxis proteins, in addition to contacting components of the motor that determine the direction of flagellar rotation.</text>
</comment>
<evidence type="ECO:0000259" key="3">
    <source>
        <dbReference type="Pfam" id="PF01706"/>
    </source>
</evidence>
<keyword evidence="5" id="KW-1185">Reference proteome</keyword>
<evidence type="ECO:0000256" key="2">
    <source>
        <dbReference type="ARBA" id="ARBA00025598"/>
    </source>
</evidence>
<dbReference type="PANTHER" id="PTHR30534">
    <property type="entry name" value="FLAGELLAR MOTOR SWITCH PROTEIN FLIG"/>
    <property type="match status" value="1"/>
</dbReference>
<dbReference type="EMBL" id="CP059733">
    <property type="protein sequence ID" value="WDE02896.1"/>
    <property type="molecule type" value="Genomic_DNA"/>
</dbReference>
<reference evidence="4 5" key="1">
    <citation type="journal article" date="2015" name="Genome Announc.">
        <title>Draft Genome Sequences of Marine Isolates of Thalassomonas viridans and Thalassomonas actiniarum.</title>
        <authorList>
            <person name="Olonade I."/>
            <person name="van Zyl L.J."/>
            <person name="Trindade M."/>
        </authorList>
    </citation>
    <scope>NUCLEOTIDE SEQUENCE [LARGE SCALE GENOMIC DNA]</scope>
    <source>
        <strain evidence="4 5">XOM25</strain>
    </source>
</reference>
<dbReference type="InterPro" id="IPR000090">
    <property type="entry name" value="Flg_Motor_Flig"/>
</dbReference>
<organism evidence="4 5">
    <name type="scientific">Thalassomonas viridans</name>
    <dbReference type="NCBI Taxonomy" id="137584"/>
    <lineage>
        <taxon>Bacteria</taxon>
        <taxon>Pseudomonadati</taxon>
        <taxon>Pseudomonadota</taxon>
        <taxon>Gammaproteobacteria</taxon>
        <taxon>Alteromonadales</taxon>
        <taxon>Colwelliaceae</taxon>
        <taxon>Thalassomonas</taxon>
    </lineage>
</organism>
<evidence type="ECO:0000256" key="1">
    <source>
        <dbReference type="ARBA" id="ARBA00004515"/>
    </source>
</evidence>
<gene>
    <name evidence="4" type="ORF">SG34_015745</name>
</gene>
<dbReference type="GO" id="GO:0006935">
    <property type="term" value="P:chemotaxis"/>
    <property type="evidence" value="ECO:0007669"/>
    <property type="project" value="InterPro"/>
</dbReference>
<dbReference type="PRINTS" id="PR00954">
    <property type="entry name" value="FLGMOTORFLIG"/>
</dbReference>
<evidence type="ECO:0000313" key="4">
    <source>
        <dbReference type="EMBL" id="WDE02896.1"/>
    </source>
</evidence>
<proteinExistence type="predicted"/>
<dbReference type="SUPFAM" id="SSF48029">
    <property type="entry name" value="FliG"/>
    <property type="match status" value="1"/>
</dbReference>
<evidence type="ECO:0000313" key="5">
    <source>
        <dbReference type="Proteomes" id="UP000032352"/>
    </source>
</evidence>
<feature type="domain" description="Flagellar motor switch protein FliG C-terminal" evidence="3">
    <location>
        <begin position="38"/>
        <end position="144"/>
    </location>
</feature>
<dbReference type="GO" id="GO:0005886">
    <property type="term" value="C:plasma membrane"/>
    <property type="evidence" value="ECO:0007669"/>
    <property type="project" value="UniProtKB-SubCell"/>
</dbReference>
<reference evidence="4 5" key="2">
    <citation type="journal article" date="2022" name="Mar. Drugs">
        <title>Bioassay-Guided Fractionation Leads to the Detection of Cholic Acid Generated by the Rare Thalassomonas sp.</title>
        <authorList>
            <person name="Pheiffer F."/>
            <person name="Schneider Y.K."/>
            <person name="Hansen E.H."/>
            <person name="Andersen J.H."/>
            <person name="Isaksson J."/>
            <person name="Busche T."/>
            <person name="R C."/>
            <person name="Kalinowski J."/>
            <person name="Zyl L.V."/>
            <person name="Trindade M."/>
        </authorList>
    </citation>
    <scope>NUCLEOTIDE SEQUENCE [LARGE SCALE GENOMIC DNA]</scope>
    <source>
        <strain evidence="4 5">XOM25</strain>
    </source>
</reference>
<dbReference type="RefSeq" id="WP_084723996.1">
    <property type="nucleotide sequence ID" value="NZ_CP059733.1"/>
</dbReference>
<sequence length="151" mass="16118">MASLRQARGSMIAIDGVKIAAAILNCLSQKQGEAMLGALQAKDMLLAEKIQSQLFVFDDFADIDDSSMQTLITKLPHGILPLALRGITGVCLQKFLANMSARAAGLLKDELDNAPPRAISDIAKARKAVIDLARQLEAAGEIILANDGQYI</sequence>
<dbReference type="KEGG" id="tvd:SG34_015745"/>
<accession>A0AAF0C727</accession>
<dbReference type="GO" id="GO:0071973">
    <property type="term" value="P:bacterial-type flagellum-dependent cell motility"/>
    <property type="evidence" value="ECO:0007669"/>
    <property type="project" value="InterPro"/>
</dbReference>
<dbReference type="Proteomes" id="UP000032352">
    <property type="component" value="Chromosome"/>
</dbReference>
<dbReference type="AlphaFoldDB" id="A0AAF0C727"/>
<dbReference type="Gene3D" id="1.10.220.30">
    <property type="match status" value="1"/>
</dbReference>
<name>A0AAF0C727_9GAMM</name>
<dbReference type="InterPro" id="IPR023087">
    <property type="entry name" value="Flg_Motor_Flig_C"/>
</dbReference>
<dbReference type="Pfam" id="PF01706">
    <property type="entry name" value="FliG_C"/>
    <property type="match status" value="1"/>
</dbReference>
<dbReference type="GO" id="GO:0009288">
    <property type="term" value="C:bacterial-type flagellum"/>
    <property type="evidence" value="ECO:0007669"/>
    <property type="project" value="InterPro"/>
</dbReference>
<dbReference type="PANTHER" id="PTHR30534:SF0">
    <property type="entry name" value="FLAGELLAR MOTOR SWITCH PROTEIN FLIG"/>
    <property type="match status" value="1"/>
</dbReference>